<dbReference type="Gene3D" id="1.25.40.20">
    <property type="entry name" value="Ankyrin repeat-containing domain"/>
    <property type="match status" value="1"/>
</dbReference>
<dbReference type="PROSITE" id="PS50297">
    <property type="entry name" value="ANK_REP_REGION"/>
    <property type="match status" value="1"/>
</dbReference>
<evidence type="ECO:0000313" key="2">
    <source>
        <dbReference type="Ensembl" id="ENSPMEP00000013248.1"/>
    </source>
</evidence>
<dbReference type="Ensembl" id="ENSPMET00000032134.1">
    <property type="protein sequence ID" value="ENSPMEP00000013248.1"/>
    <property type="gene ID" value="ENSPMEG00000015515.1"/>
</dbReference>
<dbReference type="InterPro" id="IPR036770">
    <property type="entry name" value="Ankyrin_rpt-contain_sf"/>
</dbReference>
<organism evidence="2 3">
    <name type="scientific">Poecilia mexicana</name>
    <dbReference type="NCBI Taxonomy" id="48701"/>
    <lineage>
        <taxon>Eukaryota</taxon>
        <taxon>Metazoa</taxon>
        <taxon>Chordata</taxon>
        <taxon>Craniata</taxon>
        <taxon>Vertebrata</taxon>
        <taxon>Euteleostomi</taxon>
        <taxon>Actinopterygii</taxon>
        <taxon>Neopterygii</taxon>
        <taxon>Teleostei</taxon>
        <taxon>Neoteleostei</taxon>
        <taxon>Acanthomorphata</taxon>
        <taxon>Ovalentaria</taxon>
        <taxon>Atherinomorphae</taxon>
        <taxon>Cyprinodontiformes</taxon>
        <taxon>Poeciliidae</taxon>
        <taxon>Poeciliinae</taxon>
        <taxon>Poecilia</taxon>
    </lineage>
</organism>
<dbReference type="Proteomes" id="UP000261480">
    <property type="component" value="Unplaced"/>
</dbReference>
<dbReference type="Pfam" id="PF00023">
    <property type="entry name" value="Ank"/>
    <property type="match status" value="1"/>
</dbReference>
<name>A0A3B3XE55_9TELE</name>
<dbReference type="PROSITE" id="PS50088">
    <property type="entry name" value="ANK_REPEAT"/>
    <property type="match status" value="1"/>
</dbReference>
<accession>A0A3B3XE55</accession>
<dbReference type="SMART" id="SM00248">
    <property type="entry name" value="ANK"/>
    <property type="match status" value="1"/>
</dbReference>
<dbReference type="AlphaFoldDB" id="A0A3B3XE55"/>
<reference evidence="2" key="2">
    <citation type="submission" date="2025-09" db="UniProtKB">
        <authorList>
            <consortium name="Ensembl"/>
        </authorList>
    </citation>
    <scope>IDENTIFICATION</scope>
</reference>
<keyword evidence="1" id="KW-0040">ANK repeat</keyword>
<evidence type="ECO:0000256" key="1">
    <source>
        <dbReference type="PROSITE-ProRule" id="PRU00023"/>
    </source>
</evidence>
<dbReference type="InterPro" id="IPR002110">
    <property type="entry name" value="Ankyrin_rpt"/>
</dbReference>
<proteinExistence type="predicted"/>
<evidence type="ECO:0000313" key="3">
    <source>
        <dbReference type="Proteomes" id="UP000261480"/>
    </source>
</evidence>
<dbReference type="STRING" id="48701.ENSPMEP00000013248"/>
<keyword evidence="3" id="KW-1185">Reference proteome</keyword>
<protein>
    <submittedName>
        <fullName evidence="2">Uncharacterized protein</fullName>
    </submittedName>
</protein>
<sequence>MSIVCLSGFTPLHIASHYGNINVATLLLNRGAAVDFKARVSGKVQQILHQQLHCLILQLLCHSVGGEGGAEKKNTQILASLLILYQRVRGEC</sequence>
<reference evidence="2" key="1">
    <citation type="submission" date="2025-08" db="UniProtKB">
        <authorList>
            <consortium name="Ensembl"/>
        </authorList>
    </citation>
    <scope>IDENTIFICATION</scope>
</reference>
<dbReference type="SUPFAM" id="SSF48403">
    <property type="entry name" value="Ankyrin repeat"/>
    <property type="match status" value="1"/>
</dbReference>
<feature type="repeat" description="ANK" evidence="1">
    <location>
        <begin position="7"/>
        <end position="39"/>
    </location>
</feature>